<dbReference type="Gene3D" id="3.30.530.20">
    <property type="match status" value="1"/>
</dbReference>
<feature type="compositionally biased region" description="Polar residues" evidence="1">
    <location>
        <begin position="709"/>
        <end position="724"/>
    </location>
</feature>
<evidence type="ECO:0008006" key="6">
    <source>
        <dbReference type="Google" id="ProtNLM"/>
    </source>
</evidence>
<dbReference type="SMART" id="SM01037">
    <property type="entry name" value="Bet_v_1"/>
    <property type="match status" value="1"/>
</dbReference>
<dbReference type="Proteomes" id="UP001154282">
    <property type="component" value="Unassembled WGS sequence"/>
</dbReference>
<dbReference type="EMBL" id="CAMGYJ010000002">
    <property type="protein sequence ID" value="CAI0386429.1"/>
    <property type="molecule type" value="Genomic_DNA"/>
</dbReference>
<gene>
    <name evidence="4" type="ORF">LITE_LOCUS5114</name>
</gene>
<dbReference type="GO" id="GO:0006952">
    <property type="term" value="P:defense response"/>
    <property type="evidence" value="ECO:0007669"/>
    <property type="project" value="InterPro"/>
</dbReference>
<organism evidence="4 5">
    <name type="scientific">Linum tenue</name>
    <dbReference type="NCBI Taxonomy" id="586396"/>
    <lineage>
        <taxon>Eukaryota</taxon>
        <taxon>Viridiplantae</taxon>
        <taxon>Streptophyta</taxon>
        <taxon>Embryophyta</taxon>
        <taxon>Tracheophyta</taxon>
        <taxon>Spermatophyta</taxon>
        <taxon>Magnoliopsida</taxon>
        <taxon>eudicotyledons</taxon>
        <taxon>Gunneridae</taxon>
        <taxon>Pentapetalae</taxon>
        <taxon>rosids</taxon>
        <taxon>fabids</taxon>
        <taxon>Malpighiales</taxon>
        <taxon>Linaceae</taxon>
        <taxon>Linum</taxon>
    </lineage>
</organism>
<feature type="compositionally biased region" description="Polar residues" evidence="1">
    <location>
        <begin position="478"/>
        <end position="489"/>
    </location>
</feature>
<feature type="domain" description="Agglutinin" evidence="2">
    <location>
        <begin position="82"/>
        <end position="233"/>
    </location>
</feature>
<accession>A0AAV0HMC8</accession>
<evidence type="ECO:0000313" key="5">
    <source>
        <dbReference type="Proteomes" id="UP001154282"/>
    </source>
</evidence>
<evidence type="ECO:0000313" key="4">
    <source>
        <dbReference type="EMBL" id="CAI0386429.1"/>
    </source>
</evidence>
<evidence type="ECO:0000259" key="2">
    <source>
        <dbReference type="SMART" id="SM00791"/>
    </source>
</evidence>
<dbReference type="Gene3D" id="2.80.10.50">
    <property type="match status" value="2"/>
</dbReference>
<keyword evidence="5" id="KW-1185">Reference proteome</keyword>
<dbReference type="InterPro" id="IPR023393">
    <property type="entry name" value="START-like_dom_sf"/>
</dbReference>
<feature type="compositionally biased region" description="Acidic residues" evidence="1">
    <location>
        <begin position="543"/>
        <end position="554"/>
    </location>
</feature>
<comment type="caution">
    <text evidence="4">The sequence shown here is derived from an EMBL/GenBank/DDBJ whole genome shotgun (WGS) entry which is preliminary data.</text>
</comment>
<feature type="compositionally biased region" description="Polar residues" evidence="1">
    <location>
        <begin position="516"/>
        <end position="532"/>
    </location>
</feature>
<proteinExistence type="predicted"/>
<protein>
    <recommendedName>
        <fullName evidence="6">Amaranthin-like lectin</fullName>
    </recommendedName>
</protein>
<reference evidence="4" key="1">
    <citation type="submission" date="2022-08" db="EMBL/GenBank/DDBJ databases">
        <authorList>
            <person name="Gutierrez-Valencia J."/>
        </authorList>
    </citation>
    <scope>NUCLEOTIDE SEQUENCE</scope>
</reference>
<feature type="compositionally biased region" description="Polar residues" evidence="1">
    <location>
        <begin position="768"/>
        <end position="779"/>
    </location>
</feature>
<dbReference type="Pfam" id="PF00407">
    <property type="entry name" value="Bet_v_1"/>
    <property type="match status" value="1"/>
</dbReference>
<dbReference type="SUPFAM" id="SSF55961">
    <property type="entry name" value="Bet v1-like"/>
    <property type="match status" value="1"/>
</dbReference>
<dbReference type="PANTHER" id="PTHR39244:SF5">
    <property type="entry name" value="NATTERIN-3-LIKE"/>
    <property type="match status" value="1"/>
</dbReference>
<evidence type="ECO:0000259" key="3">
    <source>
        <dbReference type="SMART" id="SM01037"/>
    </source>
</evidence>
<feature type="domain" description="Agglutinin" evidence="2">
    <location>
        <begin position="253"/>
        <end position="404"/>
    </location>
</feature>
<dbReference type="InterPro" id="IPR036242">
    <property type="entry name" value="Agglutinin_dom_sf"/>
</dbReference>
<dbReference type="AlphaFoldDB" id="A0AAV0HMC8"/>
<feature type="compositionally biased region" description="Low complexity" evidence="1">
    <location>
        <begin position="445"/>
        <end position="458"/>
    </location>
</feature>
<feature type="compositionally biased region" description="Acidic residues" evidence="1">
    <location>
        <begin position="416"/>
        <end position="433"/>
    </location>
</feature>
<feature type="region of interest" description="Disordered" evidence="1">
    <location>
        <begin position="416"/>
        <end position="779"/>
    </location>
</feature>
<sequence>MRSATFNLSGDVVSPTAGRSAAKGQASRRVRPPFSCSDLLADDPIYLNSSTISILPNQAEVFIRKPRGERYLERSGLKKKIMKLPKYVVLKSMYNNKYLRYRDEGGEQQGFLQFSGDDAASPYSKFEVKVSSSRSGLIHLKCCVNKKYWVRSSPSQWWIRGAADRPEEDQSKWSCTLFKPVPIDGDVKTVRFQHVQLNHYACLFRSGPPFGDCLYAGWEAANHDLCDACAVIDWDSLSTRIQKRVSSMSQNRTTLPKFVVLKSSYNSKYLRYRHEGGEQHGFLQYSEDKATSQYAKFEVKMAKSGDGLVHLKCCYNNKYLVRWSPKHWWIRGAADRPEEDRSKWSCTLFNPVYVNGDPATVRFLHVQLGHYACLFRSGPPFGDCLYAGWEDPNQDLCDVCMIIDWDSLAQSYKDEQYEDGDLTDQSVEDEEVEVPQPSRVNVRQGGSSKASHGSGAPSLKKYFRDEGEDENDGDQFANEGTSRTQPSRKTTQKFRSGEQGGEVIGGQEEADKTRPSRMSGQQSRPSNVTRSINVPGKGYNRDQDDDDGESSEDEEIKKTLPSWKKNQFGGVCRGSNNTGRQYGREDNEDDGPWYDEKIAGTRPSHRNDQQPIYGNPLDEKYGRDEDEDKTIPKPTRPPKGQATSSKHVLYEDEEDDVGSADGESTMTHRRGGNIQQPKYGNPRRGSNAPNSYGPDADEYYIGGYRSAEESTMTQPQWGNIQQPKFGNVRRDSNAPSKYGQDEEENYNVRYQSAGERSTTSRRIRGTTQQPGFSNNRRYGNDGISNDLSSFYNNLADHKREVPKEESDQVEFTVVSSANDFWGAIFASTDILPKALPDLYTAITVVSGDGFSEGSVREITFARGKQTPWQKSEEQIVYADHEKKTVTWSVIQGGMLNYYDTFKVTVAVTPKKRPKRRGSTVNWSYHGTNPRGFDREALKRFVKMSFDDLDAYLEKMPDMETR</sequence>
<dbReference type="InterPro" id="IPR053237">
    <property type="entry name" value="Natterin_C"/>
</dbReference>
<dbReference type="SMART" id="SM00791">
    <property type="entry name" value="Agglutinin"/>
    <property type="match status" value="2"/>
</dbReference>
<dbReference type="CDD" id="cd07816">
    <property type="entry name" value="Bet_v1-like"/>
    <property type="match status" value="1"/>
</dbReference>
<dbReference type="SUPFAM" id="SSF50382">
    <property type="entry name" value="Agglutinin"/>
    <property type="match status" value="2"/>
</dbReference>
<evidence type="ECO:0000256" key="1">
    <source>
        <dbReference type="SAM" id="MobiDB-lite"/>
    </source>
</evidence>
<dbReference type="InterPro" id="IPR000916">
    <property type="entry name" value="Bet_v_I/MLP"/>
</dbReference>
<name>A0AAV0HMC8_9ROSI</name>
<dbReference type="Pfam" id="PF07468">
    <property type="entry name" value="Agglutinin"/>
    <property type="match status" value="2"/>
</dbReference>
<feature type="region of interest" description="Disordered" evidence="1">
    <location>
        <begin position="1"/>
        <end position="29"/>
    </location>
</feature>
<dbReference type="PANTHER" id="PTHR39244">
    <property type="entry name" value="NATTERIN-4"/>
    <property type="match status" value="1"/>
</dbReference>
<feature type="domain" description="Bet v I/Major latex protein" evidence="3">
    <location>
        <begin position="804"/>
        <end position="955"/>
    </location>
</feature>
<dbReference type="InterPro" id="IPR008998">
    <property type="entry name" value="Agglutinin"/>
</dbReference>